<evidence type="ECO:0000313" key="7">
    <source>
        <dbReference type="EMBL" id="TWE07938.1"/>
    </source>
</evidence>
<dbReference type="Proteomes" id="UP000318297">
    <property type="component" value="Unassembled WGS sequence"/>
</dbReference>
<organism evidence="7 8">
    <name type="scientific">Rudaeicoccus suwonensis</name>
    <dbReference type="NCBI Taxonomy" id="657409"/>
    <lineage>
        <taxon>Bacteria</taxon>
        <taxon>Bacillati</taxon>
        <taxon>Actinomycetota</taxon>
        <taxon>Actinomycetes</taxon>
        <taxon>Micrococcales</taxon>
        <taxon>Dermacoccaceae</taxon>
        <taxon>Rudaeicoccus</taxon>
    </lineage>
</organism>
<dbReference type="OrthoDB" id="7688673at2"/>
<reference evidence="7 8" key="1">
    <citation type="submission" date="2019-06" db="EMBL/GenBank/DDBJ databases">
        <title>Sequencing the genomes of 1000 actinobacteria strains.</title>
        <authorList>
            <person name="Klenk H.-P."/>
        </authorList>
    </citation>
    <scope>NUCLEOTIDE SEQUENCE [LARGE SCALE GENOMIC DNA]</scope>
    <source>
        <strain evidence="7 8">DSM 19560</strain>
    </source>
</reference>
<keyword evidence="3" id="KW-0805">Transcription regulation</keyword>
<evidence type="ECO:0000259" key="6">
    <source>
        <dbReference type="PROSITE" id="PS51000"/>
    </source>
</evidence>
<dbReference type="PANTHER" id="PTHR30363:SF4">
    <property type="entry name" value="GLYCEROL-3-PHOSPHATE REGULON REPRESSOR"/>
    <property type="match status" value="1"/>
</dbReference>
<keyword evidence="2" id="KW-0678">Repressor</keyword>
<feature type="domain" description="HTH deoR-type" evidence="6">
    <location>
        <begin position="16"/>
        <end position="71"/>
    </location>
</feature>
<dbReference type="InterPro" id="IPR036388">
    <property type="entry name" value="WH-like_DNA-bd_sf"/>
</dbReference>
<dbReference type="Pfam" id="PF08220">
    <property type="entry name" value="HTH_DeoR"/>
    <property type="match status" value="1"/>
</dbReference>
<dbReference type="SUPFAM" id="SSF100950">
    <property type="entry name" value="NagB/RpiA/CoA transferase-like"/>
    <property type="match status" value="1"/>
</dbReference>
<dbReference type="SMART" id="SM01134">
    <property type="entry name" value="DeoRC"/>
    <property type="match status" value="1"/>
</dbReference>
<dbReference type="RefSeq" id="WP_145230432.1">
    <property type="nucleotide sequence ID" value="NZ_VIVQ01000004.1"/>
</dbReference>
<dbReference type="PROSITE" id="PS51000">
    <property type="entry name" value="HTH_DEOR_2"/>
    <property type="match status" value="1"/>
</dbReference>
<evidence type="ECO:0000256" key="4">
    <source>
        <dbReference type="ARBA" id="ARBA00023163"/>
    </source>
</evidence>
<dbReference type="Gene3D" id="3.40.50.1360">
    <property type="match status" value="1"/>
</dbReference>
<dbReference type="AlphaFoldDB" id="A0A561DX33"/>
<gene>
    <name evidence="7" type="ORF">BKA23_3305</name>
</gene>
<dbReference type="InterPro" id="IPR014036">
    <property type="entry name" value="DeoR-like_C"/>
</dbReference>
<comment type="caution">
    <text evidence="7">The sequence shown here is derived from an EMBL/GenBank/DDBJ whole genome shotgun (WGS) entry which is preliminary data.</text>
</comment>
<keyword evidence="8" id="KW-1185">Reference proteome</keyword>
<protein>
    <recommendedName>
        <fullName evidence="1">Lactose phosphotransferase system repressor</fullName>
    </recommendedName>
</protein>
<dbReference type="InterPro" id="IPR050313">
    <property type="entry name" value="Carb_Metab_HTH_regulators"/>
</dbReference>
<dbReference type="PANTHER" id="PTHR30363">
    <property type="entry name" value="HTH-TYPE TRANSCRIPTIONAL REGULATOR SRLR-RELATED"/>
    <property type="match status" value="1"/>
</dbReference>
<dbReference type="InterPro" id="IPR001034">
    <property type="entry name" value="DeoR_HTH"/>
</dbReference>
<evidence type="ECO:0000256" key="2">
    <source>
        <dbReference type="ARBA" id="ARBA00022491"/>
    </source>
</evidence>
<evidence type="ECO:0000256" key="3">
    <source>
        <dbReference type="ARBA" id="ARBA00023015"/>
    </source>
</evidence>
<evidence type="ECO:0000256" key="5">
    <source>
        <dbReference type="ARBA" id="ARBA00024937"/>
    </source>
</evidence>
<keyword evidence="4" id="KW-0804">Transcription</keyword>
<dbReference type="Gene3D" id="1.10.10.10">
    <property type="entry name" value="Winged helix-like DNA-binding domain superfamily/Winged helix DNA-binding domain"/>
    <property type="match status" value="1"/>
</dbReference>
<dbReference type="PRINTS" id="PR00037">
    <property type="entry name" value="HTHLACR"/>
</dbReference>
<dbReference type="Pfam" id="PF00455">
    <property type="entry name" value="DeoRC"/>
    <property type="match status" value="1"/>
</dbReference>
<dbReference type="SUPFAM" id="SSF46785">
    <property type="entry name" value="Winged helix' DNA-binding domain"/>
    <property type="match status" value="1"/>
</dbReference>
<evidence type="ECO:0000313" key="8">
    <source>
        <dbReference type="Proteomes" id="UP000318297"/>
    </source>
</evidence>
<dbReference type="SMART" id="SM00420">
    <property type="entry name" value="HTH_DEOR"/>
    <property type="match status" value="1"/>
</dbReference>
<proteinExistence type="predicted"/>
<sequence length="266" mass="27946">MPDHTSTTKGSGSLYAQERQSRILQIAATDGRVEVAGAAEHLGVTPETVRRDLKALESSGRLHRVHGGAIPVEKLDFEPTLAIRTQAQADEKARIAAAALQLLPEEGTVIVDGGSTTALLAEGFPRDRKLTVVTASLPLASALLPLSNVSLHLLGGYVRARTQTAVGDWATAALGELYADLAILGTNGLSVEHGLTTPDQREASVKRAIMTASRRRVVLVDSTKIGVDHFTRFATLEQIDTVVTDSAAAAKTCNAITAAGPEVICA</sequence>
<dbReference type="InterPro" id="IPR036390">
    <property type="entry name" value="WH_DNA-bd_sf"/>
</dbReference>
<dbReference type="GO" id="GO:0003700">
    <property type="term" value="F:DNA-binding transcription factor activity"/>
    <property type="evidence" value="ECO:0007669"/>
    <property type="project" value="InterPro"/>
</dbReference>
<dbReference type="InterPro" id="IPR037171">
    <property type="entry name" value="NagB/RpiA_transferase-like"/>
</dbReference>
<accession>A0A561DX33</accession>
<dbReference type="EMBL" id="VIVQ01000004">
    <property type="protein sequence ID" value="TWE07938.1"/>
    <property type="molecule type" value="Genomic_DNA"/>
</dbReference>
<comment type="function">
    <text evidence="5">Repressor of the lactose catabolism operon. Galactose-6-phosphate is the inducer.</text>
</comment>
<name>A0A561DX33_9MICO</name>
<evidence type="ECO:0000256" key="1">
    <source>
        <dbReference type="ARBA" id="ARBA00021390"/>
    </source>
</evidence>